<evidence type="ECO:0000256" key="4">
    <source>
        <dbReference type="ARBA" id="ARBA00022692"/>
    </source>
</evidence>
<feature type="region of interest" description="Disordered" evidence="8">
    <location>
        <begin position="651"/>
        <end position="676"/>
    </location>
</feature>
<evidence type="ECO:0000256" key="3">
    <source>
        <dbReference type="ARBA" id="ARBA00022475"/>
    </source>
</evidence>
<feature type="compositionally biased region" description="Polar residues" evidence="8">
    <location>
        <begin position="664"/>
        <end position="675"/>
    </location>
</feature>
<comment type="subcellular location">
    <subcellularLocation>
        <location evidence="1">Cell membrane</location>
        <topology evidence="1">Multi-pass membrane protein</topology>
    </subcellularLocation>
    <subcellularLocation>
        <location evidence="7">Membrane</location>
        <topology evidence="7">Multi-pass membrane protein</topology>
    </subcellularLocation>
</comment>
<evidence type="ECO:0000256" key="1">
    <source>
        <dbReference type="ARBA" id="ARBA00004651"/>
    </source>
</evidence>
<feature type="transmembrane region" description="Helical" evidence="7">
    <location>
        <begin position="110"/>
        <end position="134"/>
    </location>
</feature>
<evidence type="ECO:0000256" key="7">
    <source>
        <dbReference type="RuleBase" id="RU910716"/>
    </source>
</evidence>
<dbReference type="Proteomes" id="UP001642483">
    <property type="component" value="Unassembled WGS sequence"/>
</dbReference>
<comment type="similarity">
    <text evidence="2 7">Belongs to the XK family.</text>
</comment>
<feature type="compositionally biased region" description="Polar residues" evidence="8">
    <location>
        <begin position="477"/>
        <end position="486"/>
    </location>
</feature>
<dbReference type="PANTHER" id="PTHR16024">
    <property type="entry name" value="XK-RELATED PROTEIN"/>
    <property type="match status" value="1"/>
</dbReference>
<feature type="transmembrane region" description="Helical" evidence="7">
    <location>
        <begin position="80"/>
        <end position="104"/>
    </location>
</feature>
<organism evidence="9 10">
    <name type="scientific">Clavelina lepadiformis</name>
    <name type="common">Light-bulb sea squirt</name>
    <name type="synonym">Ascidia lepadiformis</name>
    <dbReference type="NCBI Taxonomy" id="159417"/>
    <lineage>
        <taxon>Eukaryota</taxon>
        <taxon>Metazoa</taxon>
        <taxon>Chordata</taxon>
        <taxon>Tunicata</taxon>
        <taxon>Ascidiacea</taxon>
        <taxon>Aplousobranchia</taxon>
        <taxon>Clavelinidae</taxon>
        <taxon>Clavelina</taxon>
    </lineage>
</organism>
<evidence type="ECO:0000313" key="9">
    <source>
        <dbReference type="EMBL" id="CAK8691691.1"/>
    </source>
</evidence>
<feature type="transmembrane region" description="Helical" evidence="7">
    <location>
        <begin position="339"/>
        <end position="364"/>
    </location>
</feature>
<keyword evidence="5 7" id="KW-1133">Transmembrane helix</keyword>
<keyword evidence="10" id="KW-1185">Reference proteome</keyword>
<evidence type="ECO:0000256" key="8">
    <source>
        <dbReference type="SAM" id="MobiDB-lite"/>
    </source>
</evidence>
<accession>A0ABP0GIW6</accession>
<feature type="transmembrane region" description="Helical" evidence="7">
    <location>
        <begin position="256"/>
        <end position="274"/>
    </location>
</feature>
<name>A0ABP0GIW6_CLALP</name>
<feature type="region of interest" description="Disordered" evidence="8">
    <location>
        <begin position="571"/>
        <end position="594"/>
    </location>
</feature>
<feature type="region of interest" description="Disordered" evidence="8">
    <location>
        <begin position="457"/>
        <end position="486"/>
    </location>
</feature>
<keyword evidence="3" id="KW-1003">Cell membrane</keyword>
<proteinExistence type="inferred from homology"/>
<dbReference type="InterPro" id="IPR018629">
    <property type="entry name" value="XK-rel"/>
</dbReference>
<gene>
    <name evidence="9" type="ORF">CVLEPA_LOCUS24454</name>
</gene>
<feature type="transmembrane region" description="Helical" evidence="7">
    <location>
        <begin position="286"/>
        <end position="302"/>
    </location>
</feature>
<dbReference type="EMBL" id="CAWYQH010000119">
    <property type="protein sequence ID" value="CAK8691691.1"/>
    <property type="molecule type" value="Genomic_DNA"/>
</dbReference>
<comment type="caution">
    <text evidence="9">The sequence shown here is derived from an EMBL/GenBank/DDBJ whole genome shotgun (WGS) entry which is preliminary data.</text>
</comment>
<dbReference type="Pfam" id="PF09815">
    <property type="entry name" value="XK-related"/>
    <property type="match status" value="1"/>
</dbReference>
<feature type="region of interest" description="Disordered" evidence="8">
    <location>
        <begin position="401"/>
        <end position="422"/>
    </location>
</feature>
<feature type="region of interest" description="Disordered" evidence="8">
    <location>
        <begin position="696"/>
        <end position="715"/>
    </location>
</feature>
<feature type="compositionally biased region" description="Basic residues" evidence="8">
    <location>
        <begin position="696"/>
        <end position="707"/>
    </location>
</feature>
<evidence type="ECO:0000256" key="5">
    <source>
        <dbReference type="ARBA" id="ARBA00022989"/>
    </source>
</evidence>
<feature type="compositionally biased region" description="Basic and acidic residues" evidence="8">
    <location>
        <begin position="464"/>
        <end position="475"/>
    </location>
</feature>
<protein>
    <recommendedName>
        <fullName evidence="7">XK-related protein</fullName>
    </recommendedName>
</protein>
<sequence>MASKDKTAVYRTDVVWSSKSKESMLAFSPIKAEKSCQLPDFSFTWLDIFVVLISMGTYIADIVTDVLVMLVYWKIDEVSWAALTLTFLIVPAVIMQIFSARWYIADGRKISVSMVVVHLILMGPIRRYISVLYFGLRARRTKKIEDYQLMYAELSDVSMLRLFECFLESAPQLVLQLYIMIRVEEGDHILTGISACFSLLSLSWTIVAYTKALRAAVSRRRKVSWPGITLQTIWRVGMVLGRITAIVLFATIYQEWSLLLLGLHWLLMTGWVVAQDTDFCNTWWEERLFNVIIGVIYVFCFFNMKEGRSRGRVAFYYAVVLVENSIMIMLWWPERTPDVWYNVPALVAVWGGFVVGSSCMALYYQYFHPASEKRCHCCTAWYRLRYLCHCQHPHNTHDVTPYKKGRDTSGSDDFDSTLSSSEELDRRDFTELRCSYETPTTFEEVTRMQERVCIKHQRHPHRNHAADHRDEDVGKVESQTSVSTRNSANFTESAAMETIPEKSSFVVVGNARSGFKVKSHRPLRESLLRKMSMPRPRATSTPGEELKANFPSLEKEDENFKEVDLQKVQVPDSPPDLKKICPTPKSHRPGSPNTLIKNWVRRNQEMYEKKEGCFAPSSSLDVDSPAGSVKMFEHVVVDVEPSGRQHPLRMKSFSKRDRERRPTSFHNKQKNTTRNSFREAFGFHVIDLDDFNERRGHRGKVARRKRARSDVRKKEVTNSVESVVVTLKQNVNSIKCRIDEPPPVELKKLNPLLERVQEAGKIHRVGGDMNHTKSAYDNLESHAAPPSVKQDMGPVESDCVDRVELLYKDGIVGFGDGHARKKLKFKSEKQKLMKKSVEALEEDMDGVMDENYRMRVDGMKSFNEDRRKVLGSIENKILTIN</sequence>
<keyword evidence="4 7" id="KW-0812">Transmembrane</keyword>
<evidence type="ECO:0000313" key="10">
    <source>
        <dbReference type="Proteomes" id="UP001642483"/>
    </source>
</evidence>
<feature type="transmembrane region" description="Helical" evidence="7">
    <location>
        <begin position="314"/>
        <end position="333"/>
    </location>
</feature>
<dbReference type="PANTHER" id="PTHR16024:SF6">
    <property type="entry name" value="XK-RELATED PROTEIN"/>
    <property type="match status" value="1"/>
</dbReference>
<evidence type="ECO:0000256" key="2">
    <source>
        <dbReference type="ARBA" id="ARBA00008789"/>
    </source>
</evidence>
<feature type="transmembrane region" description="Helical" evidence="7">
    <location>
        <begin position="189"/>
        <end position="212"/>
    </location>
</feature>
<keyword evidence="6 7" id="KW-0472">Membrane</keyword>
<reference evidence="9 10" key="1">
    <citation type="submission" date="2024-02" db="EMBL/GenBank/DDBJ databases">
        <authorList>
            <person name="Daric V."/>
            <person name="Darras S."/>
        </authorList>
    </citation>
    <scope>NUCLEOTIDE SEQUENCE [LARGE SCALE GENOMIC DNA]</scope>
</reference>
<dbReference type="InterPro" id="IPR050895">
    <property type="entry name" value="XK-related_scramblase"/>
</dbReference>
<evidence type="ECO:0000256" key="6">
    <source>
        <dbReference type="ARBA" id="ARBA00023136"/>
    </source>
</evidence>
<feature type="transmembrane region" description="Helical" evidence="7">
    <location>
        <begin position="48"/>
        <end position="73"/>
    </location>
</feature>